<dbReference type="PANTHER" id="PTHR43270:SF4">
    <property type="entry name" value="CARNOSINE DIPEPTIDASE 2, ISOFORM A"/>
    <property type="match status" value="1"/>
</dbReference>
<evidence type="ECO:0000256" key="2">
    <source>
        <dbReference type="ARBA" id="ARBA00022723"/>
    </source>
</evidence>
<dbReference type="AlphaFoldDB" id="A0A4R6SN27"/>
<evidence type="ECO:0000256" key="1">
    <source>
        <dbReference type="ARBA" id="ARBA00022670"/>
    </source>
</evidence>
<evidence type="ECO:0000259" key="4">
    <source>
        <dbReference type="Pfam" id="PF07687"/>
    </source>
</evidence>
<dbReference type="GO" id="GO:0046872">
    <property type="term" value="F:metal ion binding"/>
    <property type="evidence" value="ECO:0007669"/>
    <property type="project" value="UniProtKB-KW"/>
</dbReference>
<keyword evidence="6" id="KW-1185">Reference proteome</keyword>
<keyword evidence="3" id="KW-0378">Hydrolase</keyword>
<sequence>MDKTVASEHVRRVWDAEILPSLSDLVAIPALSPSFDKQWAEHGHLDAAVAHVRGWLEARDLPGASVDVVTLPERTPVLLLDVPASGDAEGTVLLYGHLDKQPPVGGWGEGLGPWTPVLRDGRLYGRGAADDGYAGYAATAAIEAVRAAGGAHARCVVLLETGEESGSPDLPAYLEHLAERLGDVSLVVCLDSGGNDYERLWLTTSLRGQVGADVTVRVLRAGQHSGLASGIVPSSFRILRALLDRLEDSGTGRVLINEMHVEVPPERLDEVRAAVEAAPGAVRDAFPLVEGMRPVSDDEVELALNNSWRPTLSIIGASGMPEPADAGNVLRPFTTLSINFRLPPTADSHAALEAVRKALTVDVPYGAQVEIDQAEGTDGWNAPTLAPWLREALDGASEQIFGSPWRAVGLGGSIPFMGLLAEKYPNAQFVITGALGSDSNAHVPDEWLHVEHATRVTTAVAHVLDAHARSGS</sequence>
<dbReference type="GO" id="GO:0008233">
    <property type="term" value="F:peptidase activity"/>
    <property type="evidence" value="ECO:0007669"/>
    <property type="project" value="UniProtKB-KW"/>
</dbReference>
<evidence type="ECO:0000313" key="6">
    <source>
        <dbReference type="Proteomes" id="UP000295444"/>
    </source>
</evidence>
<dbReference type="Pfam" id="PF01546">
    <property type="entry name" value="Peptidase_M20"/>
    <property type="match status" value="1"/>
</dbReference>
<feature type="domain" description="Peptidase M20 dimerisation" evidence="4">
    <location>
        <begin position="205"/>
        <end position="360"/>
    </location>
</feature>
<dbReference type="Gene3D" id="3.40.630.10">
    <property type="entry name" value="Zn peptidases"/>
    <property type="match status" value="1"/>
</dbReference>
<dbReference type="PANTHER" id="PTHR43270">
    <property type="entry name" value="BETA-ALA-HIS DIPEPTIDASE"/>
    <property type="match status" value="1"/>
</dbReference>
<name>A0A4R6SN27_LABRH</name>
<keyword evidence="2" id="KW-0479">Metal-binding</keyword>
<organism evidence="5 6">
    <name type="scientific">Labedaea rhizosphaerae</name>
    <dbReference type="NCBI Taxonomy" id="598644"/>
    <lineage>
        <taxon>Bacteria</taxon>
        <taxon>Bacillati</taxon>
        <taxon>Actinomycetota</taxon>
        <taxon>Actinomycetes</taxon>
        <taxon>Pseudonocardiales</taxon>
        <taxon>Pseudonocardiaceae</taxon>
        <taxon>Labedaea</taxon>
    </lineage>
</organism>
<keyword evidence="1" id="KW-0645">Protease</keyword>
<protein>
    <submittedName>
        <fullName evidence="5">Acetylornithine deacetylase/succinyl-diaminopimelate desuccinylase-like protein</fullName>
    </submittedName>
</protein>
<gene>
    <name evidence="5" type="ORF">EV186_1011270</name>
</gene>
<dbReference type="InterPro" id="IPR051458">
    <property type="entry name" value="Cyt/Met_Dipeptidase"/>
</dbReference>
<dbReference type="Proteomes" id="UP000295444">
    <property type="component" value="Unassembled WGS sequence"/>
</dbReference>
<proteinExistence type="predicted"/>
<dbReference type="Gene3D" id="3.30.70.360">
    <property type="match status" value="1"/>
</dbReference>
<comment type="caution">
    <text evidence="5">The sequence shown here is derived from an EMBL/GenBank/DDBJ whole genome shotgun (WGS) entry which is preliminary data.</text>
</comment>
<dbReference type="InterPro" id="IPR011650">
    <property type="entry name" value="Peptidase_M20_dimer"/>
</dbReference>
<dbReference type="RefSeq" id="WP_133848076.1">
    <property type="nucleotide sequence ID" value="NZ_SNXZ01000001.1"/>
</dbReference>
<evidence type="ECO:0000313" key="5">
    <source>
        <dbReference type="EMBL" id="TDQ05301.1"/>
    </source>
</evidence>
<dbReference type="OrthoDB" id="9761532at2"/>
<dbReference type="EMBL" id="SNXZ01000001">
    <property type="protein sequence ID" value="TDQ05301.1"/>
    <property type="molecule type" value="Genomic_DNA"/>
</dbReference>
<evidence type="ECO:0000256" key="3">
    <source>
        <dbReference type="ARBA" id="ARBA00022801"/>
    </source>
</evidence>
<dbReference type="GO" id="GO:0006508">
    <property type="term" value="P:proteolysis"/>
    <property type="evidence" value="ECO:0007669"/>
    <property type="project" value="UniProtKB-KW"/>
</dbReference>
<accession>A0A4R6SN27</accession>
<dbReference type="SUPFAM" id="SSF53187">
    <property type="entry name" value="Zn-dependent exopeptidases"/>
    <property type="match status" value="1"/>
</dbReference>
<dbReference type="InterPro" id="IPR002933">
    <property type="entry name" value="Peptidase_M20"/>
</dbReference>
<dbReference type="Pfam" id="PF07687">
    <property type="entry name" value="M20_dimer"/>
    <property type="match status" value="1"/>
</dbReference>
<reference evidence="5 6" key="1">
    <citation type="submission" date="2019-03" db="EMBL/GenBank/DDBJ databases">
        <title>Genomic Encyclopedia of Type Strains, Phase IV (KMG-IV): sequencing the most valuable type-strain genomes for metagenomic binning, comparative biology and taxonomic classification.</title>
        <authorList>
            <person name="Goeker M."/>
        </authorList>
    </citation>
    <scope>NUCLEOTIDE SEQUENCE [LARGE SCALE GENOMIC DNA]</scope>
    <source>
        <strain evidence="5 6">DSM 45361</strain>
    </source>
</reference>